<comment type="caution">
    <text evidence="1">The sequence shown here is derived from an EMBL/GenBank/DDBJ whole genome shotgun (WGS) entry which is preliminary data.</text>
</comment>
<dbReference type="PROSITE" id="PS51257">
    <property type="entry name" value="PROKAR_LIPOPROTEIN"/>
    <property type="match status" value="1"/>
</dbReference>
<dbReference type="RefSeq" id="WP_062953943.1">
    <property type="nucleotide sequence ID" value="NZ_JPWB01000008.1"/>
</dbReference>
<dbReference type="AlphaFoldDB" id="A0A367V6R3"/>
<accession>A0A367V6R3</accession>
<evidence type="ECO:0008006" key="3">
    <source>
        <dbReference type="Google" id="ProtNLM"/>
    </source>
</evidence>
<dbReference type="EMBL" id="JPWB01000008">
    <property type="protein sequence ID" value="RCK20201.1"/>
    <property type="molecule type" value="Genomic_DNA"/>
</dbReference>
<protein>
    <recommendedName>
        <fullName evidence="3">Lipoprotein</fullName>
    </recommendedName>
</protein>
<gene>
    <name evidence="1" type="ORF">TH6_17135</name>
</gene>
<evidence type="ECO:0000313" key="1">
    <source>
        <dbReference type="EMBL" id="RCK20201.1"/>
    </source>
</evidence>
<name>A0A367V6R3_9PROT</name>
<evidence type="ECO:0000313" key="2">
    <source>
        <dbReference type="Proteomes" id="UP000253061"/>
    </source>
</evidence>
<proteinExistence type="predicted"/>
<dbReference type="Proteomes" id="UP000253061">
    <property type="component" value="Unassembled WGS sequence"/>
</dbReference>
<reference evidence="1 2" key="1">
    <citation type="submission" date="2014-07" db="EMBL/GenBank/DDBJ databases">
        <title>Draft genome sequence of Thalassospira profundimaris R8-17.</title>
        <authorList>
            <person name="Lai Q."/>
            <person name="Shao Z."/>
        </authorList>
    </citation>
    <scope>NUCLEOTIDE SEQUENCE [LARGE SCALE GENOMIC DNA]</scope>
    <source>
        <strain evidence="1 2">R8-17</strain>
    </source>
</reference>
<sequence>MKKNKQLGGPRIISKNTLIVGLLALLAACQHTTVEKSDDIVGLQSPYAWYWEAKVKGDGVVSDSVEAITFSGRDFVTIRHRHIPLNEPLPEDVVALADKYCGRLGKFSILRDISPRYSNSAAFLCLTEEELKNFVPMKTPQAGS</sequence>
<organism evidence="1 2">
    <name type="scientific">Thalassospira profundimaris</name>
    <dbReference type="NCBI Taxonomy" id="502049"/>
    <lineage>
        <taxon>Bacteria</taxon>
        <taxon>Pseudomonadati</taxon>
        <taxon>Pseudomonadota</taxon>
        <taxon>Alphaproteobacteria</taxon>
        <taxon>Rhodospirillales</taxon>
        <taxon>Thalassospiraceae</taxon>
        <taxon>Thalassospira</taxon>
    </lineage>
</organism>